<sequence>MRGCRRRGRRGGGRRGGGRREQCVDGGGGDPVVQVLVVEDDRPEHRALRGPVAGRRGDFLPVVRAFVGDGAAGAVGPGGAGVADLGVRRVPVLLEAVGLVRLPPQLEDRARQRLAVLVVLDQAQRALLAAEAEVEGVVVLAGAAGGEGQFRPGGGRPVVERAALGVVGRVVEADGVGRLRLQTARHVGVVEVVLAARGGLRGADLLAVGVVQVDGRAHHRLLLRELLPGALRVVPDPVADLQRGAIAEHFEVADRGALAEGRPLAGVEAHARAGVHGAVAQGEQRAVAVGAVVRVDAGGGDGSLHLGQGESGVGGVGVEGDAVDGDPAGVEELGAAGGAPAAVVDVQHVLGAGLAGLVQVAVGPDRGGQVGAGDAVGGAVAEGQQHGAVGLEADLAEHRLGLGERASAARLSAFADRPDVRPRVPALAPAERVGGAEVGGQARVVERLVEHGGAELPGGRVEGQHDGPQVRGLLGGLAGADAADVAGAVLHAEPERPPVRRRRAVRSGDGVDGLGLGRGGRGGVVAVQLAVVEVDHVQVAAVLGELQPAEALLAGRREEAGVVARVRGAAGAGDGGEQRGGLRRRVGDVDRARSAGPVRGARLGLGGAEQPLVLAVPRQAEHGAGLHAGRQVGDLPPGVVHPPGPVREAHQRVPVGRFGGGGLAGGGQRGVLLAVVGRVPQAGDDGGLLARGEVDELPVAAQPVRRGRVAGGERRVQQAGLRVDHVHAVLAARGRLGGLQRDGAVGGGDRRAHRAVLAGQGDRHPGQARVQHRVVRPALVDRADHPDRHRTVGGGGRRGRRRAGGKSGCQ</sequence>
<proteinExistence type="predicted"/>
<comment type="caution">
    <text evidence="2">The sequence shown here is derived from an EMBL/GenBank/DDBJ whole genome shotgun (WGS) entry which is preliminary data.</text>
</comment>
<keyword evidence="3" id="KW-1185">Reference proteome</keyword>
<dbReference type="AlphaFoldDB" id="A0A066YNL6"/>
<gene>
    <name evidence="2" type="ORF">KCH_55120</name>
</gene>
<evidence type="ECO:0000313" key="3">
    <source>
        <dbReference type="Proteomes" id="UP000027178"/>
    </source>
</evidence>
<name>A0A066YNL6_9ACTN</name>
<reference evidence="2 3" key="1">
    <citation type="submission" date="2014-05" db="EMBL/GenBank/DDBJ databases">
        <title>Draft Genome Sequence of Kitasatospora cheerisanensis KCTC 2395.</title>
        <authorList>
            <person name="Nam D.H."/>
        </authorList>
    </citation>
    <scope>NUCLEOTIDE SEQUENCE [LARGE SCALE GENOMIC DNA]</scope>
    <source>
        <strain evidence="2 3">KCTC 2395</strain>
    </source>
</reference>
<feature type="region of interest" description="Disordered" evidence="1">
    <location>
        <begin position="780"/>
        <end position="810"/>
    </location>
</feature>
<dbReference type="Proteomes" id="UP000027178">
    <property type="component" value="Unassembled WGS sequence"/>
</dbReference>
<evidence type="ECO:0000256" key="1">
    <source>
        <dbReference type="SAM" id="MobiDB-lite"/>
    </source>
</evidence>
<dbReference type="EMBL" id="JNBY01000103">
    <property type="protein sequence ID" value="KDN82777.1"/>
    <property type="molecule type" value="Genomic_DNA"/>
</dbReference>
<feature type="compositionally biased region" description="Basic and acidic residues" evidence="1">
    <location>
        <begin position="780"/>
        <end position="790"/>
    </location>
</feature>
<organism evidence="2 3">
    <name type="scientific">Kitasatospora cheerisanensis KCTC 2395</name>
    <dbReference type="NCBI Taxonomy" id="1348663"/>
    <lineage>
        <taxon>Bacteria</taxon>
        <taxon>Bacillati</taxon>
        <taxon>Actinomycetota</taxon>
        <taxon>Actinomycetes</taxon>
        <taxon>Kitasatosporales</taxon>
        <taxon>Streptomycetaceae</taxon>
        <taxon>Kitasatospora</taxon>
    </lineage>
</organism>
<feature type="region of interest" description="Disordered" evidence="1">
    <location>
        <begin position="1"/>
        <end position="27"/>
    </location>
</feature>
<feature type="compositionally biased region" description="Basic residues" evidence="1">
    <location>
        <begin position="1"/>
        <end position="17"/>
    </location>
</feature>
<dbReference type="PATRIC" id="fig|1348663.4.peg.5335"/>
<accession>A0A066YNL6</accession>
<evidence type="ECO:0000313" key="2">
    <source>
        <dbReference type="EMBL" id="KDN82777.1"/>
    </source>
</evidence>
<protein>
    <submittedName>
        <fullName evidence="2">Uncharacterized protein</fullName>
    </submittedName>
</protein>
<dbReference type="HOGENOM" id="CLU_348079_0_0_11"/>